<keyword evidence="2 5" id="KW-0812">Transmembrane</keyword>
<dbReference type="Proteomes" id="UP000053707">
    <property type="component" value="Unassembled WGS sequence"/>
</dbReference>
<evidence type="ECO:0000259" key="6">
    <source>
        <dbReference type="Pfam" id="PF01699"/>
    </source>
</evidence>
<feature type="transmembrane region" description="Helical" evidence="5">
    <location>
        <begin position="130"/>
        <end position="147"/>
    </location>
</feature>
<evidence type="ECO:0000313" key="8">
    <source>
        <dbReference type="Proteomes" id="UP000053707"/>
    </source>
</evidence>
<keyword evidence="8" id="KW-1185">Reference proteome</keyword>
<dbReference type="EMBL" id="LQIR01000069">
    <property type="protein sequence ID" value="KUI06515.1"/>
    <property type="molecule type" value="Genomic_DNA"/>
</dbReference>
<feature type="transmembrane region" description="Helical" evidence="5">
    <location>
        <begin position="185"/>
        <end position="203"/>
    </location>
</feature>
<accession>A0A100ZZU2</accession>
<dbReference type="PANTHER" id="PTHR10846">
    <property type="entry name" value="SODIUM/POTASSIUM/CALCIUM EXCHANGER"/>
    <property type="match status" value="1"/>
</dbReference>
<dbReference type="Pfam" id="PF01699">
    <property type="entry name" value="Na_Ca_ex"/>
    <property type="match status" value="2"/>
</dbReference>
<feature type="transmembrane region" description="Helical" evidence="5">
    <location>
        <begin position="310"/>
        <end position="328"/>
    </location>
</feature>
<dbReference type="GO" id="GO:0005262">
    <property type="term" value="F:calcium channel activity"/>
    <property type="evidence" value="ECO:0007669"/>
    <property type="project" value="TreeGrafter"/>
</dbReference>
<comment type="subcellular location">
    <subcellularLocation>
        <location evidence="1">Membrane</location>
        <topology evidence="1">Multi-pass membrane protein</topology>
    </subcellularLocation>
</comment>
<dbReference type="RefSeq" id="WP_064400152.1">
    <property type="nucleotide sequence ID" value="NZ_LQIR01000069.1"/>
</dbReference>
<feature type="transmembrane region" description="Helical" evidence="5">
    <location>
        <begin position="285"/>
        <end position="303"/>
    </location>
</feature>
<dbReference type="InterPro" id="IPR004837">
    <property type="entry name" value="NaCa_Exmemb"/>
</dbReference>
<feature type="transmembrane region" description="Helical" evidence="5">
    <location>
        <begin position="215"/>
        <end position="236"/>
    </location>
</feature>
<evidence type="ECO:0000256" key="4">
    <source>
        <dbReference type="ARBA" id="ARBA00023136"/>
    </source>
</evidence>
<comment type="caution">
    <text evidence="7">The sequence shown here is derived from an EMBL/GenBank/DDBJ whole genome shotgun (WGS) entry which is preliminary data.</text>
</comment>
<dbReference type="AlphaFoldDB" id="A0A100ZZU2"/>
<dbReference type="Gene3D" id="1.20.1420.30">
    <property type="entry name" value="NCX, central ion-binding region"/>
    <property type="match status" value="1"/>
</dbReference>
<gene>
    <name evidence="7" type="ORF">AU192_08825</name>
</gene>
<keyword evidence="3 5" id="KW-1133">Transmembrane helix</keyword>
<dbReference type="PANTHER" id="PTHR10846:SF8">
    <property type="entry name" value="INNER MEMBRANE PROTEIN YRBG"/>
    <property type="match status" value="1"/>
</dbReference>
<feature type="domain" description="Sodium/calcium exchanger membrane region" evidence="6">
    <location>
        <begin position="5"/>
        <end position="145"/>
    </location>
</feature>
<dbReference type="InterPro" id="IPR004481">
    <property type="entry name" value="K/Na/Ca-exchanger"/>
</dbReference>
<keyword evidence="4 5" id="KW-0472">Membrane</keyword>
<organism evidence="7 8">
    <name type="scientific">Mycobacterium lehmannii</name>
    <dbReference type="NCBI Taxonomy" id="2048550"/>
    <lineage>
        <taxon>Bacteria</taxon>
        <taxon>Bacillati</taxon>
        <taxon>Actinomycetota</taxon>
        <taxon>Actinomycetes</taxon>
        <taxon>Mycobacteriales</taxon>
        <taxon>Mycobacteriaceae</taxon>
        <taxon>Mycobacterium</taxon>
    </lineage>
</organism>
<evidence type="ECO:0000256" key="3">
    <source>
        <dbReference type="ARBA" id="ARBA00022989"/>
    </source>
</evidence>
<feature type="transmembrane region" description="Helical" evidence="5">
    <location>
        <begin position="105"/>
        <end position="124"/>
    </location>
</feature>
<proteinExistence type="predicted"/>
<dbReference type="GO" id="GO:0008273">
    <property type="term" value="F:calcium, potassium:sodium antiporter activity"/>
    <property type="evidence" value="ECO:0007669"/>
    <property type="project" value="TreeGrafter"/>
</dbReference>
<reference evidence="7 8" key="1">
    <citation type="submission" date="2016-01" db="EMBL/GenBank/DDBJ databases">
        <authorList>
            <consortium name="TB Trials Study Group"/>
            <person name="Sutton G."/>
            <person name="Brinkac L."/>
            <person name="Sanka R."/>
            <person name="Adams M."/>
            <person name="Lau E.L."/>
            <person name="Macaden R."/>
            <person name="Grewal H.M.S."/>
        </authorList>
    </citation>
    <scope>NUCLEOTIDE SEQUENCE [LARGE SCALE GENOMIC DNA]</scope>
    <source>
        <strain evidence="7 8">IS-1744</strain>
    </source>
</reference>
<evidence type="ECO:0000256" key="1">
    <source>
        <dbReference type="ARBA" id="ARBA00004141"/>
    </source>
</evidence>
<evidence type="ECO:0000256" key="5">
    <source>
        <dbReference type="SAM" id="Phobius"/>
    </source>
</evidence>
<evidence type="ECO:0000313" key="7">
    <source>
        <dbReference type="EMBL" id="KUI06515.1"/>
    </source>
</evidence>
<feature type="transmembrane region" description="Helical" evidence="5">
    <location>
        <begin position="6"/>
        <end position="23"/>
    </location>
</feature>
<feature type="transmembrane region" description="Helical" evidence="5">
    <location>
        <begin position="30"/>
        <end position="49"/>
    </location>
</feature>
<protein>
    <submittedName>
        <fullName evidence="7">Sodium:calcium antiporter</fullName>
    </submittedName>
</protein>
<feature type="domain" description="Sodium/calcium exchanger membrane region" evidence="6">
    <location>
        <begin position="184"/>
        <end position="327"/>
    </location>
</feature>
<evidence type="ECO:0000256" key="2">
    <source>
        <dbReference type="ARBA" id="ARBA00022692"/>
    </source>
</evidence>
<feature type="transmembrane region" description="Helical" evidence="5">
    <location>
        <begin position="248"/>
        <end position="273"/>
    </location>
</feature>
<name>A0A100ZZU2_9MYCO</name>
<dbReference type="GO" id="GO:0005886">
    <property type="term" value="C:plasma membrane"/>
    <property type="evidence" value="ECO:0007669"/>
    <property type="project" value="TreeGrafter"/>
</dbReference>
<sequence>MLTNIVWFLAGLSALIVGAEVMVRGGAEAAVRLGISPIVIGLTVVSIGTSMPELAVGVVAAGEGSGALAVGNIVGTNVVNVLLILGLSAALVPLTLQSRTIRFELPIMAIAALLLLVLAADGVLTRLDGAILVVCAVVYTAAVIWSARRESHAVAVEFAAELVAEYATEEVGSVTTKRRWTSTSVAMTLGGIAVVVLGADWLVDGAVGMARQFGVSDALIGLTVVAIGTSAPELVTTMISTMRGDRDIAVGNLIGSSIYNILLILGVTCLVPAQGLNLPSSLVTIDLPIMVIVALACIPIFITGRRVSRAEGVAMVTAYVGYLCFLLTTQT</sequence>
<dbReference type="InterPro" id="IPR044880">
    <property type="entry name" value="NCX_ion-bd_dom_sf"/>
</dbReference>
<dbReference type="GO" id="GO:0006874">
    <property type="term" value="P:intracellular calcium ion homeostasis"/>
    <property type="evidence" value="ECO:0007669"/>
    <property type="project" value="TreeGrafter"/>
</dbReference>
<feature type="transmembrane region" description="Helical" evidence="5">
    <location>
        <begin position="69"/>
        <end position="93"/>
    </location>
</feature>
<dbReference type="NCBIfam" id="TIGR00367">
    <property type="entry name" value="calcium/sodium antiporter"/>
    <property type="match status" value="1"/>
</dbReference>